<keyword evidence="3" id="KW-1185">Reference proteome</keyword>
<sequence length="136" mass="14972">MSIQSILLLAVLIASASAELDAKINVYCDDGLMKEVMSVVDDAPTKIRDATIQCMETNSPKEDFKKIISIQCDGKTVSVPRKYVLGLNDPMQFADCASTALVSLESALTDEERKRMDKLQIKAVNIYERIQKALGS</sequence>
<dbReference type="AlphaFoldDB" id="A0A8X6U5Y8"/>
<comment type="caution">
    <text evidence="2">The sequence shown here is derived from an EMBL/GenBank/DDBJ whole genome shotgun (WGS) entry which is preliminary data.</text>
</comment>
<feature type="chain" id="PRO_5036460466" evidence="1">
    <location>
        <begin position="19"/>
        <end position="136"/>
    </location>
</feature>
<gene>
    <name evidence="2" type="primary">AVEN_105770_1</name>
    <name evidence="2" type="ORF">NPIL_491551</name>
</gene>
<proteinExistence type="predicted"/>
<accession>A0A8X6U5Y8</accession>
<evidence type="ECO:0000313" key="3">
    <source>
        <dbReference type="Proteomes" id="UP000887013"/>
    </source>
</evidence>
<organism evidence="2 3">
    <name type="scientific">Nephila pilipes</name>
    <name type="common">Giant wood spider</name>
    <name type="synonym">Nephila maculata</name>
    <dbReference type="NCBI Taxonomy" id="299642"/>
    <lineage>
        <taxon>Eukaryota</taxon>
        <taxon>Metazoa</taxon>
        <taxon>Ecdysozoa</taxon>
        <taxon>Arthropoda</taxon>
        <taxon>Chelicerata</taxon>
        <taxon>Arachnida</taxon>
        <taxon>Araneae</taxon>
        <taxon>Araneomorphae</taxon>
        <taxon>Entelegynae</taxon>
        <taxon>Araneoidea</taxon>
        <taxon>Nephilidae</taxon>
        <taxon>Nephila</taxon>
    </lineage>
</organism>
<dbReference type="EMBL" id="BMAW01072179">
    <property type="protein sequence ID" value="GFT81651.1"/>
    <property type="molecule type" value="Genomic_DNA"/>
</dbReference>
<feature type="signal peptide" evidence="1">
    <location>
        <begin position="1"/>
        <end position="18"/>
    </location>
</feature>
<name>A0A8X6U5Y8_NEPPI</name>
<reference evidence="2" key="1">
    <citation type="submission" date="2020-08" db="EMBL/GenBank/DDBJ databases">
        <title>Multicomponent nature underlies the extraordinary mechanical properties of spider dragline silk.</title>
        <authorList>
            <person name="Kono N."/>
            <person name="Nakamura H."/>
            <person name="Mori M."/>
            <person name="Yoshida Y."/>
            <person name="Ohtoshi R."/>
            <person name="Malay A.D."/>
            <person name="Moran D.A.P."/>
            <person name="Tomita M."/>
            <person name="Numata K."/>
            <person name="Arakawa K."/>
        </authorList>
    </citation>
    <scope>NUCLEOTIDE SEQUENCE</scope>
</reference>
<dbReference type="Proteomes" id="UP000887013">
    <property type="component" value="Unassembled WGS sequence"/>
</dbReference>
<evidence type="ECO:0000313" key="2">
    <source>
        <dbReference type="EMBL" id="GFT81651.1"/>
    </source>
</evidence>
<evidence type="ECO:0000256" key="1">
    <source>
        <dbReference type="SAM" id="SignalP"/>
    </source>
</evidence>
<keyword evidence="1" id="KW-0732">Signal</keyword>
<protein>
    <submittedName>
        <fullName evidence="2">Uncharacterized protein</fullName>
    </submittedName>
</protein>
<dbReference type="OrthoDB" id="6427451at2759"/>